<dbReference type="InterPro" id="IPR036259">
    <property type="entry name" value="MFS_trans_sf"/>
</dbReference>
<evidence type="ECO:0000256" key="9">
    <source>
        <dbReference type="SAM" id="Phobius"/>
    </source>
</evidence>
<keyword evidence="4 8" id="KW-0812">Transmembrane</keyword>
<name>A0AAE9Z0E1_9GAMM</name>
<feature type="transmembrane region" description="Helical" evidence="9">
    <location>
        <begin position="157"/>
        <end position="176"/>
    </location>
</feature>
<dbReference type="InterPro" id="IPR020846">
    <property type="entry name" value="MFS_dom"/>
</dbReference>
<protein>
    <submittedName>
        <fullName evidence="11">Peptide MFS transporter</fullName>
    </submittedName>
</protein>
<feature type="transmembrane region" description="Helical" evidence="9">
    <location>
        <begin position="320"/>
        <end position="339"/>
    </location>
</feature>
<feature type="transmembrane region" description="Helical" evidence="9">
    <location>
        <begin position="117"/>
        <end position="136"/>
    </location>
</feature>
<dbReference type="PROSITE" id="PS01023">
    <property type="entry name" value="PTR2_2"/>
    <property type="match status" value="1"/>
</dbReference>
<keyword evidence="12" id="KW-1185">Reference proteome</keyword>
<feature type="transmembrane region" description="Helical" evidence="9">
    <location>
        <begin position="351"/>
        <end position="375"/>
    </location>
</feature>
<dbReference type="EMBL" id="CP059733">
    <property type="protein sequence ID" value="WDE03922.1"/>
    <property type="molecule type" value="Genomic_DNA"/>
</dbReference>
<reference evidence="11 12" key="2">
    <citation type="journal article" date="2022" name="Mar. Drugs">
        <title>Bioassay-Guided Fractionation Leads to the Detection of Cholic Acid Generated by the Rare Thalassomonas sp.</title>
        <authorList>
            <person name="Pheiffer F."/>
            <person name="Schneider Y.K."/>
            <person name="Hansen E.H."/>
            <person name="Andersen J.H."/>
            <person name="Isaksson J."/>
            <person name="Busche T."/>
            <person name="R C."/>
            <person name="Kalinowski J."/>
            <person name="Zyl L.V."/>
            <person name="Trindade M."/>
        </authorList>
    </citation>
    <scope>NUCLEOTIDE SEQUENCE [LARGE SCALE GENOMIC DNA]</scope>
    <source>
        <strain evidence="11 12">XOM25</strain>
    </source>
</reference>
<proteinExistence type="inferred from homology"/>
<feature type="domain" description="Major facilitator superfamily (MFS) profile" evidence="10">
    <location>
        <begin position="18"/>
        <end position="446"/>
    </location>
</feature>
<dbReference type="GO" id="GO:1904680">
    <property type="term" value="F:peptide transmembrane transporter activity"/>
    <property type="evidence" value="ECO:0007669"/>
    <property type="project" value="InterPro"/>
</dbReference>
<dbReference type="InterPro" id="IPR050171">
    <property type="entry name" value="MFS_Transporters"/>
</dbReference>
<evidence type="ECO:0000256" key="5">
    <source>
        <dbReference type="ARBA" id="ARBA00022856"/>
    </source>
</evidence>
<keyword evidence="7 9" id="KW-0472">Membrane</keyword>
<evidence type="ECO:0000259" key="10">
    <source>
        <dbReference type="PROSITE" id="PS50850"/>
    </source>
</evidence>
<dbReference type="PANTHER" id="PTHR23517">
    <property type="entry name" value="RESISTANCE PROTEIN MDTM, PUTATIVE-RELATED-RELATED"/>
    <property type="match status" value="1"/>
</dbReference>
<dbReference type="PROSITE" id="PS50850">
    <property type="entry name" value="MFS"/>
    <property type="match status" value="1"/>
</dbReference>
<comment type="similarity">
    <text evidence="8">Belongs to the major facilitator superfamily. Proton-dependent oligopeptide transporter (POT/PTR) (TC 2.A.17) family.</text>
</comment>
<evidence type="ECO:0000256" key="7">
    <source>
        <dbReference type="ARBA" id="ARBA00023136"/>
    </source>
</evidence>
<feature type="transmembrane region" description="Helical" evidence="9">
    <location>
        <begin position="289"/>
        <end position="308"/>
    </location>
</feature>
<evidence type="ECO:0000256" key="8">
    <source>
        <dbReference type="RuleBase" id="RU003755"/>
    </source>
</evidence>
<evidence type="ECO:0000313" key="11">
    <source>
        <dbReference type="EMBL" id="WDE03922.1"/>
    </source>
</evidence>
<dbReference type="PROSITE" id="PS01022">
    <property type="entry name" value="PTR2_1"/>
    <property type="match status" value="1"/>
</dbReference>
<dbReference type="NCBIfam" id="TIGR00924">
    <property type="entry name" value="yjdL_sub1_fam"/>
    <property type="match status" value="2"/>
</dbReference>
<keyword evidence="5" id="KW-0653">Protein transport</keyword>
<evidence type="ECO:0000256" key="3">
    <source>
        <dbReference type="ARBA" id="ARBA00022475"/>
    </source>
</evidence>
<dbReference type="Proteomes" id="UP000032352">
    <property type="component" value="Chromosome"/>
</dbReference>
<sequence length="482" mass="52526">MNKPATGTFLGHPKGLFLLFGTEMWERFGYYGMRALLVLYLVATVENGGFGWTTGEALGLYGTFTMAVYLTPMIGGWLADNFIGQRKAIILGGILFSLGYFTLGIPKTMIAGMEENVFYLGLILICCGNGLFKANVSSLVGELYDDGDHRRDGAFTIFYMGINLGAFLSPLIVGYLGEQVNWHYGFIAAGCGMLIGLILQLSLANKYLGDIGVVPSAKKPGAADKEDLKARALTKEEKDRTKVILIMSVFSVIFWAGFEQAGGLFNIYASQFTDRNFMGFEVPASWFQSLNAMFIILLAPVVASVWIKMDTKEPTSPVKFALAMVFLALGFFVMVWATMVQGGDTSVKVSMLFLVFAYLFHTLGELCLSPIGLSLVSKLAPVKFTSLLMGAWFFFTALSNKLAAFIGQFVGEGEEQVENAGTIFMSVGGAALVTAVIIFLSANKLVAWMHGAEGDDHHDMEEKLEEELSVTGTHEAMPESHN</sequence>
<dbReference type="SUPFAM" id="SSF103473">
    <property type="entry name" value="MFS general substrate transporter"/>
    <property type="match status" value="1"/>
</dbReference>
<keyword evidence="5" id="KW-0571">Peptide transport</keyword>
<dbReference type="AlphaFoldDB" id="A0AAE9Z0E1"/>
<evidence type="ECO:0000256" key="2">
    <source>
        <dbReference type="ARBA" id="ARBA00022448"/>
    </source>
</evidence>
<organism evidence="11 12">
    <name type="scientific">Thalassomonas viridans</name>
    <dbReference type="NCBI Taxonomy" id="137584"/>
    <lineage>
        <taxon>Bacteria</taxon>
        <taxon>Pseudomonadati</taxon>
        <taxon>Pseudomonadota</taxon>
        <taxon>Gammaproteobacteria</taxon>
        <taxon>Alteromonadales</taxon>
        <taxon>Colwelliaceae</taxon>
        <taxon>Thalassomonas</taxon>
    </lineage>
</organism>
<dbReference type="GO" id="GO:0005886">
    <property type="term" value="C:plasma membrane"/>
    <property type="evidence" value="ECO:0007669"/>
    <property type="project" value="UniProtKB-SubCell"/>
</dbReference>
<comment type="subcellular location">
    <subcellularLocation>
        <location evidence="1">Cell membrane</location>
        <topology evidence="1">Multi-pass membrane protein</topology>
    </subcellularLocation>
    <subcellularLocation>
        <location evidence="8">Membrane</location>
        <topology evidence="8">Multi-pass membrane protein</topology>
    </subcellularLocation>
</comment>
<feature type="transmembrane region" description="Helical" evidence="9">
    <location>
        <begin position="422"/>
        <end position="442"/>
    </location>
</feature>
<keyword evidence="6 9" id="KW-1133">Transmembrane helix</keyword>
<feature type="transmembrane region" description="Helical" evidence="9">
    <location>
        <begin position="88"/>
        <end position="105"/>
    </location>
</feature>
<dbReference type="Pfam" id="PF00854">
    <property type="entry name" value="PTR2"/>
    <property type="match status" value="2"/>
</dbReference>
<keyword evidence="2 8" id="KW-0813">Transport</keyword>
<feature type="transmembrane region" description="Helical" evidence="9">
    <location>
        <begin position="28"/>
        <end position="45"/>
    </location>
</feature>
<dbReference type="InterPro" id="IPR018456">
    <property type="entry name" value="PTR2_symporter_CS"/>
</dbReference>
<evidence type="ECO:0000256" key="1">
    <source>
        <dbReference type="ARBA" id="ARBA00004651"/>
    </source>
</evidence>
<dbReference type="Gene3D" id="1.20.1250.20">
    <property type="entry name" value="MFS general substrate transporter like domains"/>
    <property type="match status" value="2"/>
</dbReference>
<dbReference type="KEGG" id="tvd:SG34_021495"/>
<gene>
    <name evidence="11" type="ORF">SG34_021495</name>
</gene>
<dbReference type="CDD" id="cd17346">
    <property type="entry name" value="MFS_DtpA_like"/>
    <property type="match status" value="1"/>
</dbReference>
<dbReference type="RefSeq" id="WP_044839965.1">
    <property type="nucleotide sequence ID" value="NZ_CP059733.1"/>
</dbReference>
<evidence type="ECO:0000256" key="4">
    <source>
        <dbReference type="ARBA" id="ARBA00022692"/>
    </source>
</evidence>
<evidence type="ECO:0000313" key="12">
    <source>
        <dbReference type="Proteomes" id="UP000032352"/>
    </source>
</evidence>
<reference evidence="11 12" key="1">
    <citation type="journal article" date="2015" name="Genome Announc.">
        <title>Draft Genome Sequences of Marine Isolates of Thalassomonas viridans and Thalassomonas actiniarum.</title>
        <authorList>
            <person name="Olonade I."/>
            <person name="van Zyl L.J."/>
            <person name="Trindade M."/>
        </authorList>
    </citation>
    <scope>NUCLEOTIDE SEQUENCE [LARGE SCALE GENOMIC DNA]</scope>
    <source>
        <strain evidence="11 12">XOM25</strain>
    </source>
</reference>
<dbReference type="InterPro" id="IPR005279">
    <property type="entry name" value="Dipep/tripep_permease"/>
</dbReference>
<feature type="transmembrane region" description="Helical" evidence="9">
    <location>
        <begin position="57"/>
        <end position="79"/>
    </location>
</feature>
<dbReference type="PANTHER" id="PTHR23517:SF15">
    <property type="entry name" value="PROTON-DEPENDENT OLIGOPEPTIDE FAMILY TRANSPORT PROTEIN"/>
    <property type="match status" value="1"/>
</dbReference>
<dbReference type="InterPro" id="IPR000109">
    <property type="entry name" value="POT_fam"/>
</dbReference>
<evidence type="ECO:0000256" key="6">
    <source>
        <dbReference type="ARBA" id="ARBA00022989"/>
    </source>
</evidence>
<keyword evidence="3" id="KW-1003">Cell membrane</keyword>
<accession>A0AAE9Z0E1</accession>
<dbReference type="GO" id="GO:0006857">
    <property type="term" value="P:oligopeptide transport"/>
    <property type="evidence" value="ECO:0007669"/>
    <property type="project" value="InterPro"/>
</dbReference>
<feature type="transmembrane region" description="Helical" evidence="9">
    <location>
        <begin position="182"/>
        <end position="201"/>
    </location>
</feature>
<feature type="transmembrane region" description="Helical" evidence="9">
    <location>
        <begin position="387"/>
        <end position="410"/>
    </location>
</feature>